<sequence>MHNYAYPASPVFRSSYNNTNTMTTGLDDLPLGGQIVIYLLLAMLIVVFAAGIFSVFYPPLSDAENVESFFNLDSFDPESPEIPSNEKGLQ</sequence>
<dbReference type="Proteomes" id="UP000292702">
    <property type="component" value="Unassembled WGS sequence"/>
</dbReference>
<proteinExistence type="predicted"/>
<keyword evidence="1" id="KW-0812">Transmembrane</keyword>
<dbReference type="EMBL" id="RWJN01000279">
    <property type="protein sequence ID" value="TCD63724.1"/>
    <property type="molecule type" value="Genomic_DNA"/>
</dbReference>
<keyword evidence="1" id="KW-0472">Membrane</keyword>
<gene>
    <name evidence="2" type="ORF">EIP91_005009</name>
</gene>
<evidence type="ECO:0000256" key="1">
    <source>
        <dbReference type="SAM" id="Phobius"/>
    </source>
</evidence>
<keyword evidence="3" id="KW-1185">Reference proteome</keyword>
<evidence type="ECO:0000313" key="2">
    <source>
        <dbReference type="EMBL" id="TCD63724.1"/>
    </source>
</evidence>
<evidence type="ECO:0000313" key="3">
    <source>
        <dbReference type="Proteomes" id="UP000292702"/>
    </source>
</evidence>
<keyword evidence="1" id="KW-1133">Transmembrane helix</keyword>
<name>A0A4R0RN18_9APHY</name>
<dbReference type="OrthoDB" id="10452359at2759"/>
<comment type="caution">
    <text evidence="2">The sequence shown here is derived from an EMBL/GenBank/DDBJ whole genome shotgun (WGS) entry which is preliminary data.</text>
</comment>
<feature type="transmembrane region" description="Helical" evidence="1">
    <location>
        <begin position="35"/>
        <end position="57"/>
    </location>
</feature>
<reference evidence="2 3" key="1">
    <citation type="submission" date="2018-11" db="EMBL/GenBank/DDBJ databases">
        <title>Genome assembly of Steccherinum ochraceum LE-BIN_3174, the white-rot fungus of the Steccherinaceae family (The Residual Polyporoid clade, Polyporales, Basidiomycota).</title>
        <authorList>
            <person name="Fedorova T.V."/>
            <person name="Glazunova O.A."/>
            <person name="Landesman E.O."/>
            <person name="Moiseenko K.V."/>
            <person name="Psurtseva N.V."/>
            <person name="Savinova O.S."/>
            <person name="Shakhova N.V."/>
            <person name="Tyazhelova T.V."/>
            <person name="Vasina D.V."/>
        </authorList>
    </citation>
    <scope>NUCLEOTIDE SEQUENCE [LARGE SCALE GENOMIC DNA]</scope>
    <source>
        <strain evidence="2 3">LE-BIN_3174</strain>
    </source>
</reference>
<organism evidence="2 3">
    <name type="scientific">Steccherinum ochraceum</name>
    <dbReference type="NCBI Taxonomy" id="92696"/>
    <lineage>
        <taxon>Eukaryota</taxon>
        <taxon>Fungi</taxon>
        <taxon>Dikarya</taxon>
        <taxon>Basidiomycota</taxon>
        <taxon>Agaricomycotina</taxon>
        <taxon>Agaricomycetes</taxon>
        <taxon>Polyporales</taxon>
        <taxon>Steccherinaceae</taxon>
        <taxon>Steccherinum</taxon>
    </lineage>
</organism>
<accession>A0A4R0RN18</accession>
<protein>
    <submittedName>
        <fullName evidence="2">Uncharacterized protein</fullName>
    </submittedName>
</protein>
<dbReference type="AlphaFoldDB" id="A0A4R0RN18"/>